<dbReference type="GO" id="GO:0044183">
    <property type="term" value="F:protein folding chaperone"/>
    <property type="evidence" value="ECO:0007669"/>
    <property type="project" value="InterPro"/>
</dbReference>
<dbReference type="Gene3D" id="2.30.33.40">
    <property type="entry name" value="GroES chaperonin"/>
    <property type="match status" value="1"/>
</dbReference>
<keyword evidence="1" id="KW-0143">Chaperone</keyword>
<dbReference type="SUPFAM" id="SSF50129">
    <property type="entry name" value="GroES-like"/>
    <property type="match status" value="1"/>
</dbReference>
<dbReference type="Pfam" id="PF00166">
    <property type="entry name" value="Cpn10"/>
    <property type="match status" value="1"/>
</dbReference>
<evidence type="ECO:0000256" key="1">
    <source>
        <dbReference type="ARBA" id="ARBA00023186"/>
    </source>
</evidence>
<evidence type="ECO:0000313" key="2">
    <source>
        <dbReference type="EMBL" id="CAB4195613.1"/>
    </source>
</evidence>
<protein>
    <submittedName>
        <fullName evidence="3">GroES chaperonin family</fullName>
    </submittedName>
</protein>
<reference evidence="3" key="1">
    <citation type="submission" date="2020-05" db="EMBL/GenBank/DDBJ databases">
        <authorList>
            <person name="Chiriac C."/>
            <person name="Salcher M."/>
            <person name="Ghai R."/>
            <person name="Kavagutti S V."/>
        </authorList>
    </citation>
    <scope>NUCLEOTIDE SEQUENCE</scope>
</reference>
<evidence type="ECO:0000313" key="3">
    <source>
        <dbReference type="EMBL" id="CAB4205570.1"/>
    </source>
</evidence>
<proteinExistence type="predicted"/>
<dbReference type="EMBL" id="LR797504">
    <property type="protein sequence ID" value="CAB4221627.1"/>
    <property type="molecule type" value="Genomic_DNA"/>
</dbReference>
<evidence type="ECO:0000313" key="4">
    <source>
        <dbReference type="EMBL" id="CAB4221627.1"/>
    </source>
</evidence>
<dbReference type="InterPro" id="IPR011032">
    <property type="entry name" value="GroES-like_sf"/>
</dbReference>
<dbReference type="CDD" id="cd00320">
    <property type="entry name" value="cpn10"/>
    <property type="match status" value="1"/>
</dbReference>
<dbReference type="EMBL" id="LR797247">
    <property type="protein sequence ID" value="CAB4195613.1"/>
    <property type="molecule type" value="Genomic_DNA"/>
</dbReference>
<gene>
    <name evidence="2" type="ORF">UFOVP1286_31</name>
    <name evidence="3" type="ORF">UFOVP1407_61</name>
    <name evidence="4" type="ORF">UFOVP1640_28</name>
</gene>
<name>A0A6J5S9L1_9CAUD</name>
<dbReference type="EMBL" id="LR797360">
    <property type="protein sequence ID" value="CAB4205570.1"/>
    <property type="molecule type" value="Genomic_DNA"/>
</dbReference>
<dbReference type="GO" id="GO:0005524">
    <property type="term" value="F:ATP binding"/>
    <property type="evidence" value="ECO:0007669"/>
    <property type="project" value="InterPro"/>
</dbReference>
<dbReference type="InterPro" id="IPR037124">
    <property type="entry name" value="Chaperonin_GroES_sf"/>
</dbReference>
<organism evidence="3">
    <name type="scientific">uncultured Caudovirales phage</name>
    <dbReference type="NCBI Taxonomy" id="2100421"/>
    <lineage>
        <taxon>Viruses</taxon>
        <taxon>Duplodnaviria</taxon>
        <taxon>Heunggongvirae</taxon>
        <taxon>Uroviricota</taxon>
        <taxon>Caudoviricetes</taxon>
        <taxon>Peduoviridae</taxon>
        <taxon>Maltschvirus</taxon>
        <taxon>Maltschvirus maltsch</taxon>
    </lineage>
</organism>
<accession>A0A6J5S9L1</accession>
<dbReference type="InterPro" id="IPR020818">
    <property type="entry name" value="Chaperonin_GroES"/>
</dbReference>
<sequence>MPIDFNKDDEPDLRSEQECFPDIDPGVEILGDRVLVQLRREKITSKGGIILVDETRQTLRFNETVAKVRDIGPLAYKSPEDLTPWVEGPWCRIGDLVRTIKYGGDRFVVQPDDDGAPVVFITLQAREVISRIKSFEYAQKMKAFVD</sequence>